<feature type="region of interest" description="Disordered" evidence="1">
    <location>
        <begin position="332"/>
        <end position="371"/>
    </location>
</feature>
<name>A0A1Z5KF70_FISSO</name>
<keyword evidence="5" id="KW-1185">Reference proteome</keyword>
<feature type="region of interest" description="Disordered" evidence="1">
    <location>
        <begin position="432"/>
        <end position="454"/>
    </location>
</feature>
<evidence type="ECO:0000256" key="2">
    <source>
        <dbReference type="SAM" id="Phobius"/>
    </source>
</evidence>
<organism evidence="4 5">
    <name type="scientific">Fistulifera solaris</name>
    <name type="common">Oleaginous diatom</name>
    <dbReference type="NCBI Taxonomy" id="1519565"/>
    <lineage>
        <taxon>Eukaryota</taxon>
        <taxon>Sar</taxon>
        <taxon>Stramenopiles</taxon>
        <taxon>Ochrophyta</taxon>
        <taxon>Bacillariophyta</taxon>
        <taxon>Bacillariophyceae</taxon>
        <taxon>Bacillariophycidae</taxon>
        <taxon>Naviculales</taxon>
        <taxon>Naviculaceae</taxon>
        <taxon>Fistulifera</taxon>
    </lineage>
</organism>
<protein>
    <recommendedName>
        <fullName evidence="6">SEA domain-containing protein</fullName>
    </recommendedName>
</protein>
<dbReference type="EMBL" id="BDSP01000217">
    <property type="protein sequence ID" value="GAX24867.1"/>
    <property type="molecule type" value="Genomic_DNA"/>
</dbReference>
<proteinExistence type="predicted"/>
<keyword evidence="2" id="KW-0472">Membrane</keyword>
<sequence length="454" mass="49687">MQLFILSLCFFGTVHSSEHAFSRRALQTNSSTPAGAPDGGAPTSTNIFPTPVASPISAPATAVMPATDENTNNADTDGGPSLAKACQSAVKNDVYGTRNSFVVTYIFELTTTSDPILESRSIQTKLIRYLRDSLLLESGVCDKFLNGSRKLAQSRLEGLWGVGSASHPTILSVNCQSNPTSTSCFRMMGSAVLYFAETIPSINFTAIKDTVLPLIHNNTIDFGSNELVFPSETDAEEQPGETDTEEQPDETNTEEQPDETDREEPPNETDTEEQPDNEGTVSDITAPESDLLPSSGIKDIGIFLIAVALITCFIVGLGYCILRTFFVVTRRPKSPTSKSRGTLDDASLTGGAKTVSPRSSNSDYLERRGTHRDRTLSAEVITDDDFSDAEQPGSPYDIQHVYVSETYPEMLTVNPEDITVNDRERKLFLKRQRELNRPRRKSSKQGYLPDTVEL</sequence>
<gene>
    <name evidence="4" type="ORF">FisN_6Hh184</name>
</gene>
<evidence type="ECO:0000256" key="1">
    <source>
        <dbReference type="SAM" id="MobiDB-lite"/>
    </source>
</evidence>
<keyword evidence="2" id="KW-0812">Transmembrane</keyword>
<keyword evidence="2" id="KW-1133">Transmembrane helix</keyword>
<evidence type="ECO:0000313" key="4">
    <source>
        <dbReference type="EMBL" id="GAX24867.1"/>
    </source>
</evidence>
<feature type="chain" id="PRO_5012509579" description="SEA domain-containing protein" evidence="3">
    <location>
        <begin position="17"/>
        <end position="454"/>
    </location>
</feature>
<accession>A0A1Z5KF70</accession>
<keyword evidence="3" id="KW-0732">Signal</keyword>
<dbReference type="Proteomes" id="UP000198406">
    <property type="component" value="Unassembled WGS sequence"/>
</dbReference>
<reference evidence="4 5" key="1">
    <citation type="journal article" date="2015" name="Plant Cell">
        <title>Oil accumulation by the oleaginous diatom Fistulifera solaris as revealed by the genome and transcriptome.</title>
        <authorList>
            <person name="Tanaka T."/>
            <person name="Maeda Y."/>
            <person name="Veluchamy A."/>
            <person name="Tanaka M."/>
            <person name="Abida H."/>
            <person name="Marechal E."/>
            <person name="Bowler C."/>
            <person name="Muto M."/>
            <person name="Sunaga Y."/>
            <person name="Tanaka M."/>
            <person name="Yoshino T."/>
            <person name="Taniguchi T."/>
            <person name="Fukuda Y."/>
            <person name="Nemoto M."/>
            <person name="Matsumoto M."/>
            <person name="Wong P.S."/>
            <person name="Aburatani S."/>
            <person name="Fujibuchi W."/>
        </authorList>
    </citation>
    <scope>NUCLEOTIDE SEQUENCE [LARGE SCALE GENOMIC DNA]</scope>
    <source>
        <strain evidence="4 5">JPCC DA0580</strain>
    </source>
</reference>
<feature type="region of interest" description="Disordered" evidence="1">
    <location>
        <begin position="25"/>
        <end position="50"/>
    </location>
</feature>
<evidence type="ECO:0000313" key="5">
    <source>
        <dbReference type="Proteomes" id="UP000198406"/>
    </source>
</evidence>
<evidence type="ECO:0000256" key="3">
    <source>
        <dbReference type="SAM" id="SignalP"/>
    </source>
</evidence>
<comment type="caution">
    <text evidence="4">The sequence shown here is derived from an EMBL/GenBank/DDBJ whole genome shotgun (WGS) entry which is preliminary data.</text>
</comment>
<feature type="compositionally biased region" description="Acidic residues" evidence="1">
    <location>
        <begin position="233"/>
        <end position="276"/>
    </location>
</feature>
<feature type="transmembrane region" description="Helical" evidence="2">
    <location>
        <begin position="300"/>
        <end position="322"/>
    </location>
</feature>
<dbReference type="InParanoid" id="A0A1Z5KF70"/>
<evidence type="ECO:0008006" key="6">
    <source>
        <dbReference type="Google" id="ProtNLM"/>
    </source>
</evidence>
<feature type="signal peptide" evidence="3">
    <location>
        <begin position="1"/>
        <end position="16"/>
    </location>
</feature>
<feature type="region of interest" description="Disordered" evidence="1">
    <location>
        <begin position="232"/>
        <end position="289"/>
    </location>
</feature>
<dbReference type="AlphaFoldDB" id="A0A1Z5KF70"/>